<evidence type="ECO:0000256" key="7">
    <source>
        <dbReference type="ARBA" id="ARBA00022824"/>
    </source>
</evidence>
<dbReference type="PANTHER" id="PTHR12413">
    <property type="entry name" value="DOLICHYL GLYCOSYLTRANSFERASE"/>
    <property type="match status" value="1"/>
</dbReference>
<comment type="subcellular location">
    <subcellularLocation>
        <location evidence="1 10">Endoplasmic reticulum membrane</location>
        <topology evidence="1 10">Multi-pass membrane protein</topology>
    </subcellularLocation>
</comment>
<evidence type="ECO:0000256" key="3">
    <source>
        <dbReference type="ARBA" id="ARBA00008715"/>
    </source>
</evidence>
<evidence type="ECO:0000256" key="8">
    <source>
        <dbReference type="ARBA" id="ARBA00022989"/>
    </source>
</evidence>
<evidence type="ECO:0000256" key="1">
    <source>
        <dbReference type="ARBA" id="ARBA00004477"/>
    </source>
</evidence>
<evidence type="ECO:0000256" key="9">
    <source>
        <dbReference type="ARBA" id="ARBA00023136"/>
    </source>
</evidence>
<comment type="caution">
    <text evidence="10">Lacks conserved residue(s) required for the propagation of feature annotation.</text>
</comment>
<dbReference type="Proteomes" id="UP001162640">
    <property type="component" value="Unassembled WGS sequence"/>
</dbReference>
<keyword evidence="4 10" id="KW-0328">Glycosyltransferase</keyword>
<feature type="transmembrane region" description="Helical" evidence="10">
    <location>
        <begin position="27"/>
        <end position="48"/>
    </location>
</feature>
<evidence type="ECO:0000313" key="12">
    <source>
        <dbReference type="Proteomes" id="UP001162640"/>
    </source>
</evidence>
<evidence type="ECO:0000256" key="6">
    <source>
        <dbReference type="ARBA" id="ARBA00022692"/>
    </source>
</evidence>
<evidence type="ECO:0000313" key="11">
    <source>
        <dbReference type="EMBL" id="GMH68421.1"/>
    </source>
</evidence>
<dbReference type="GO" id="GO:0016758">
    <property type="term" value="F:hexosyltransferase activity"/>
    <property type="evidence" value="ECO:0007669"/>
    <property type="project" value="InterPro"/>
</dbReference>
<dbReference type="EMBL" id="BLQM01000139">
    <property type="protein sequence ID" value="GMH68421.1"/>
    <property type="molecule type" value="Genomic_DNA"/>
</dbReference>
<evidence type="ECO:0000256" key="10">
    <source>
        <dbReference type="RuleBase" id="RU363110"/>
    </source>
</evidence>
<dbReference type="GO" id="GO:0006487">
    <property type="term" value="P:protein N-linked glycosylation"/>
    <property type="evidence" value="ECO:0007669"/>
    <property type="project" value="TreeGrafter"/>
</dbReference>
<reference evidence="12" key="1">
    <citation type="journal article" date="2023" name="Commun. Biol.">
        <title>Genome analysis of Parmales, the sister group of diatoms, reveals the evolutionary specialization of diatoms from phago-mixotrophs to photoautotrophs.</title>
        <authorList>
            <person name="Ban H."/>
            <person name="Sato S."/>
            <person name="Yoshikawa S."/>
            <person name="Yamada K."/>
            <person name="Nakamura Y."/>
            <person name="Ichinomiya M."/>
            <person name="Sato N."/>
            <person name="Blanc-Mathieu R."/>
            <person name="Endo H."/>
            <person name="Kuwata A."/>
            <person name="Ogata H."/>
        </authorList>
    </citation>
    <scope>NUCLEOTIDE SEQUENCE [LARGE SCALE GENOMIC DNA]</scope>
</reference>
<keyword evidence="5 10" id="KW-0808">Transferase</keyword>
<keyword evidence="6 10" id="KW-0812">Transmembrane</keyword>
<sequence length="202" mass="22899">MQSKAASSNSSNPAQALPKDATSYVKFTPVSTFLLLSLLPLFLLFSSFSGSLSPGDFHAHKKWITLTLHLPPSEWYLHELDWWGLDYPPFCIFFHAFIGLIVKTLGYEDYLTLNDKTSTTSITLLRLISITLNILIYYLPLHLLSPQKPSLLMFIPILILIDVGHFQVSNYIPSVLTVLTLHFLNRSESWEDQVRASLGEEN</sequence>
<evidence type="ECO:0000256" key="4">
    <source>
        <dbReference type="ARBA" id="ARBA00022676"/>
    </source>
</evidence>
<feature type="transmembrane region" description="Helical" evidence="10">
    <location>
        <begin position="87"/>
        <end position="107"/>
    </location>
</feature>
<dbReference type="EC" id="2.4.1.-" evidence="10"/>
<keyword evidence="8 10" id="KW-1133">Transmembrane helix</keyword>
<gene>
    <name evidence="11" type="ORF">TL16_g04930</name>
</gene>
<keyword evidence="7 10" id="KW-0256">Endoplasmic reticulum</keyword>
<dbReference type="InterPro" id="IPR004856">
    <property type="entry name" value="Glyco_trans_ALG6/ALG8"/>
</dbReference>
<keyword evidence="9 10" id="KW-0472">Membrane</keyword>
<name>A0A9W7A9D8_9STRA</name>
<feature type="transmembrane region" description="Helical" evidence="10">
    <location>
        <begin position="119"/>
        <end position="139"/>
    </location>
</feature>
<dbReference type="Pfam" id="PF03155">
    <property type="entry name" value="Alg6_Alg8"/>
    <property type="match status" value="1"/>
</dbReference>
<proteinExistence type="inferred from homology"/>
<comment type="pathway">
    <text evidence="2 10">Protein modification; protein glycosylation.</text>
</comment>
<organism evidence="11 12">
    <name type="scientific">Triparma laevis f. inornata</name>
    <dbReference type="NCBI Taxonomy" id="1714386"/>
    <lineage>
        <taxon>Eukaryota</taxon>
        <taxon>Sar</taxon>
        <taxon>Stramenopiles</taxon>
        <taxon>Ochrophyta</taxon>
        <taxon>Bolidophyceae</taxon>
        <taxon>Parmales</taxon>
        <taxon>Triparmaceae</taxon>
        <taxon>Triparma</taxon>
    </lineage>
</organism>
<dbReference type="AlphaFoldDB" id="A0A9W7A9D8"/>
<comment type="similarity">
    <text evidence="3 10">Belongs to the ALG6/ALG8 glucosyltransferase family.</text>
</comment>
<dbReference type="GO" id="GO:0005789">
    <property type="term" value="C:endoplasmic reticulum membrane"/>
    <property type="evidence" value="ECO:0007669"/>
    <property type="project" value="UniProtKB-SubCell"/>
</dbReference>
<evidence type="ECO:0000256" key="5">
    <source>
        <dbReference type="ARBA" id="ARBA00022679"/>
    </source>
</evidence>
<evidence type="ECO:0000256" key="2">
    <source>
        <dbReference type="ARBA" id="ARBA00004922"/>
    </source>
</evidence>
<comment type="caution">
    <text evidence="11">The sequence shown here is derived from an EMBL/GenBank/DDBJ whole genome shotgun (WGS) entry which is preliminary data.</text>
</comment>
<protein>
    <recommendedName>
        <fullName evidence="10">Alpha-1,3-glucosyltransferase</fullName>
        <ecNumber evidence="10">2.4.1.-</ecNumber>
    </recommendedName>
</protein>
<accession>A0A9W7A9D8</accession>